<comment type="catalytic activity">
    <reaction evidence="8">
        <text>L-threonyl-[protein] + ATP = O-phospho-L-threonyl-[protein] + ADP + H(+)</text>
        <dbReference type="Rhea" id="RHEA:46608"/>
        <dbReference type="Rhea" id="RHEA-COMP:11060"/>
        <dbReference type="Rhea" id="RHEA-COMP:11605"/>
        <dbReference type="ChEBI" id="CHEBI:15378"/>
        <dbReference type="ChEBI" id="CHEBI:30013"/>
        <dbReference type="ChEBI" id="CHEBI:30616"/>
        <dbReference type="ChEBI" id="CHEBI:61977"/>
        <dbReference type="ChEBI" id="CHEBI:456216"/>
        <dbReference type="EC" id="2.7.11.1"/>
    </reaction>
</comment>
<dbReference type="GO" id="GO:0004674">
    <property type="term" value="F:protein serine/threonine kinase activity"/>
    <property type="evidence" value="ECO:0007669"/>
    <property type="project" value="UniProtKB-KW"/>
</dbReference>
<dbReference type="PANTHER" id="PTHR47096:SF1">
    <property type="entry name" value="MISSHAPEN LIKE KINASE 1"/>
    <property type="match status" value="1"/>
</dbReference>
<evidence type="ECO:0000256" key="10">
    <source>
        <dbReference type="PROSITE-ProRule" id="PRU10141"/>
    </source>
</evidence>
<dbReference type="Proteomes" id="UP000694406">
    <property type="component" value="Unplaced"/>
</dbReference>
<reference evidence="14" key="1">
    <citation type="submission" date="2025-08" db="UniProtKB">
        <authorList>
            <consortium name="Ensembl"/>
        </authorList>
    </citation>
    <scope>IDENTIFICATION</scope>
</reference>
<evidence type="ECO:0000313" key="14">
    <source>
        <dbReference type="Ensembl" id="ENSLLTP00000015590.1"/>
    </source>
</evidence>
<comment type="similarity">
    <text evidence="1">Belongs to the protein kinase superfamily. STE Ser/Thr protein kinase family. STE20 subfamily.</text>
</comment>
<feature type="binding site" evidence="10">
    <location>
        <position position="61"/>
    </location>
    <ligand>
        <name>ATP</name>
        <dbReference type="ChEBI" id="CHEBI:30616"/>
    </ligand>
</feature>
<keyword evidence="3 11" id="KW-0723">Serine/threonine-protein kinase</keyword>
<organism evidence="14 15">
    <name type="scientific">Laticauda laticaudata</name>
    <name type="common">Blue-ringed sea krait</name>
    <name type="synonym">Blue-lipped sea krait</name>
    <dbReference type="NCBI Taxonomy" id="8630"/>
    <lineage>
        <taxon>Eukaryota</taxon>
        <taxon>Metazoa</taxon>
        <taxon>Chordata</taxon>
        <taxon>Craniata</taxon>
        <taxon>Vertebrata</taxon>
        <taxon>Euteleostomi</taxon>
        <taxon>Lepidosauria</taxon>
        <taxon>Squamata</taxon>
        <taxon>Bifurcata</taxon>
        <taxon>Unidentata</taxon>
        <taxon>Episquamata</taxon>
        <taxon>Toxicofera</taxon>
        <taxon>Serpentes</taxon>
        <taxon>Colubroidea</taxon>
        <taxon>Elapidae</taxon>
        <taxon>Laticaudinae</taxon>
        <taxon>Laticauda</taxon>
    </lineage>
</organism>
<feature type="compositionally biased region" description="Basic and acidic residues" evidence="12">
    <location>
        <begin position="1"/>
        <end position="10"/>
    </location>
</feature>
<dbReference type="InterPro" id="IPR017441">
    <property type="entry name" value="Protein_kinase_ATP_BS"/>
</dbReference>
<evidence type="ECO:0000256" key="7">
    <source>
        <dbReference type="ARBA" id="ARBA00022840"/>
    </source>
</evidence>
<proteinExistence type="inferred from homology"/>
<keyword evidence="4" id="KW-0808">Transferase</keyword>
<evidence type="ECO:0000256" key="11">
    <source>
        <dbReference type="RuleBase" id="RU000304"/>
    </source>
</evidence>
<keyword evidence="15" id="KW-1185">Reference proteome</keyword>
<dbReference type="EC" id="2.7.11.1" evidence="2"/>
<dbReference type="FunFam" id="3.30.200.20:FF:000006">
    <property type="entry name" value="TRAF2 and NCK-interacting protein kinase isoform 4"/>
    <property type="match status" value="1"/>
</dbReference>
<dbReference type="Gene3D" id="3.30.200.20">
    <property type="entry name" value="Phosphorylase Kinase, domain 1"/>
    <property type="match status" value="1"/>
</dbReference>
<keyword evidence="7 10" id="KW-0067">ATP-binding</keyword>
<dbReference type="GO" id="GO:0005829">
    <property type="term" value="C:cytosol"/>
    <property type="evidence" value="ECO:0007669"/>
    <property type="project" value="TreeGrafter"/>
</dbReference>
<evidence type="ECO:0000256" key="12">
    <source>
        <dbReference type="SAM" id="MobiDB-lite"/>
    </source>
</evidence>
<dbReference type="PROSITE" id="PS00108">
    <property type="entry name" value="PROTEIN_KINASE_ST"/>
    <property type="match status" value="1"/>
</dbReference>
<feature type="compositionally biased region" description="Low complexity" evidence="12">
    <location>
        <begin position="376"/>
        <end position="385"/>
    </location>
</feature>
<reference evidence="14" key="2">
    <citation type="submission" date="2025-09" db="UniProtKB">
        <authorList>
            <consortium name="Ensembl"/>
        </authorList>
    </citation>
    <scope>IDENTIFICATION</scope>
</reference>
<evidence type="ECO:0000256" key="8">
    <source>
        <dbReference type="ARBA" id="ARBA00047899"/>
    </source>
</evidence>
<evidence type="ECO:0000313" key="15">
    <source>
        <dbReference type="Proteomes" id="UP000694406"/>
    </source>
</evidence>
<evidence type="ECO:0000256" key="5">
    <source>
        <dbReference type="ARBA" id="ARBA00022741"/>
    </source>
</evidence>
<dbReference type="InterPro" id="IPR008271">
    <property type="entry name" value="Ser/Thr_kinase_AS"/>
</dbReference>
<feature type="region of interest" description="Disordered" evidence="12">
    <location>
        <begin position="1"/>
        <end position="20"/>
    </location>
</feature>
<dbReference type="GeneTree" id="ENSGT00950000183196"/>
<evidence type="ECO:0000259" key="13">
    <source>
        <dbReference type="PROSITE" id="PS50011"/>
    </source>
</evidence>
<dbReference type="InterPro" id="IPR011009">
    <property type="entry name" value="Kinase-like_dom_sf"/>
</dbReference>
<feature type="region of interest" description="Disordered" evidence="12">
    <location>
        <begin position="315"/>
        <end position="353"/>
    </location>
</feature>
<evidence type="ECO:0000256" key="1">
    <source>
        <dbReference type="ARBA" id="ARBA00008874"/>
    </source>
</evidence>
<accession>A0A8C5SCF4</accession>
<dbReference type="FunFam" id="1.10.510.10:FF:000003">
    <property type="entry name" value="TRAF2 and NCK-interacting protein kinase isoform 4"/>
    <property type="match status" value="1"/>
</dbReference>
<keyword evidence="5 10" id="KW-0547">Nucleotide-binding</keyword>
<keyword evidence="6" id="KW-0418">Kinase</keyword>
<dbReference type="GO" id="GO:0005524">
    <property type="term" value="F:ATP binding"/>
    <property type="evidence" value="ECO:0007669"/>
    <property type="project" value="UniProtKB-UniRule"/>
</dbReference>
<name>A0A8C5SCF4_LATLA</name>
<dbReference type="Pfam" id="PF00069">
    <property type="entry name" value="Pkinase"/>
    <property type="match status" value="1"/>
</dbReference>
<dbReference type="PANTHER" id="PTHR47096">
    <property type="entry name" value="MISSHAPEN LIKE KINASE 1"/>
    <property type="match status" value="1"/>
</dbReference>
<dbReference type="SMART" id="SM00220">
    <property type="entry name" value="S_TKc"/>
    <property type="match status" value="1"/>
</dbReference>
<dbReference type="AlphaFoldDB" id="A0A8C5SCF4"/>
<dbReference type="InterPro" id="IPR000719">
    <property type="entry name" value="Prot_kinase_dom"/>
</dbReference>
<feature type="compositionally biased region" description="Acidic residues" evidence="12">
    <location>
        <begin position="324"/>
        <end position="346"/>
    </location>
</feature>
<feature type="domain" description="Protein kinase" evidence="13">
    <location>
        <begin position="32"/>
        <end position="296"/>
    </location>
</feature>
<dbReference type="SUPFAM" id="SSF56112">
    <property type="entry name" value="Protein kinase-like (PK-like)"/>
    <property type="match status" value="1"/>
</dbReference>
<dbReference type="InterPro" id="IPR051700">
    <property type="entry name" value="STE20_Ser-Thr_kinase"/>
</dbReference>
<dbReference type="Ensembl" id="ENSLLTT00000016196.1">
    <property type="protein sequence ID" value="ENSLLTP00000015590.1"/>
    <property type="gene ID" value="ENSLLTG00000011937.1"/>
</dbReference>
<dbReference type="PROSITE" id="PS50011">
    <property type="entry name" value="PROTEIN_KINASE_DOM"/>
    <property type="match status" value="1"/>
</dbReference>
<feature type="region of interest" description="Disordered" evidence="12">
    <location>
        <begin position="370"/>
        <end position="392"/>
    </location>
</feature>
<evidence type="ECO:0000256" key="4">
    <source>
        <dbReference type="ARBA" id="ARBA00022679"/>
    </source>
</evidence>
<evidence type="ECO:0000256" key="9">
    <source>
        <dbReference type="ARBA" id="ARBA00048679"/>
    </source>
</evidence>
<evidence type="ECO:0000256" key="6">
    <source>
        <dbReference type="ARBA" id="ARBA00022777"/>
    </source>
</evidence>
<sequence length="461" mass="53279">MVHQPQDAKPKKPHKSWMQSAKLSQEDPAGIFELVQVVGNGTYGQVYKGRHVKTGQLAAIKVMNVTEDEEEEIKLEINMLKKYSHHRNIATYYGAFVKKSPAGQDDQLWLVMEYCGAGSVTDLVKKTKGNCFKEDWIAYICREVLRGLSHLHAHHVIHRDIKGQNVLLTENAEVKLVDFGVSAQLDRTIGRRNTFIGTPYWMAPEVIACDENPESTYDYRSDLWSLGITAIEMAEGAPPLCDMHPMRALFLIPRNPSPKLKSRKWSKKFLNFVDSCLVKNYMHRPVTETLLKHSFIRDMQNERQVRILLKDHLDRTRKKKGEKDETEYEYSGSEEEGDELNEDEGEPSSIVNLPGESTLRREFLRLQQENKSRSDPPCLQPLQHQQQKHQENYKRQLLEERQKRIVEQKLQRKKLEDVGIGFDFFRGEGCWDWVPLPLAGLILLPCLFSFHRIEIGWDGIG</sequence>
<dbReference type="PROSITE" id="PS00107">
    <property type="entry name" value="PROTEIN_KINASE_ATP"/>
    <property type="match status" value="1"/>
</dbReference>
<evidence type="ECO:0000256" key="2">
    <source>
        <dbReference type="ARBA" id="ARBA00012513"/>
    </source>
</evidence>
<protein>
    <recommendedName>
        <fullName evidence="2">non-specific serine/threonine protein kinase</fullName>
        <ecNumber evidence="2">2.7.11.1</ecNumber>
    </recommendedName>
</protein>
<comment type="catalytic activity">
    <reaction evidence="9">
        <text>L-seryl-[protein] + ATP = O-phospho-L-seryl-[protein] + ADP + H(+)</text>
        <dbReference type="Rhea" id="RHEA:17989"/>
        <dbReference type="Rhea" id="RHEA-COMP:9863"/>
        <dbReference type="Rhea" id="RHEA-COMP:11604"/>
        <dbReference type="ChEBI" id="CHEBI:15378"/>
        <dbReference type="ChEBI" id="CHEBI:29999"/>
        <dbReference type="ChEBI" id="CHEBI:30616"/>
        <dbReference type="ChEBI" id="CHEBI:83421"/>
        <dbReference type="ChEBI" id="CHEBI:456216"/>
        <dbReference type="EC" id="2.7.11.1"/>
    </reaction>
</comment>
<evidence type="ECO:0000256" key="3">
    <source>
        <dbReference type="ARBA" id="ARBA00022527"/>
    </source>
</evidence>
<dbReference type="Gene3D" id="1.10.510.10">
    <property type="entry name" value="Transferase(Phosphotransferase) domain 1"/>
    <property type="match status" value="1"/>
</dbReference>